<dbReference type="Proteomes" id="UP001144978">
    <property type="component" value="Unassembled WGS sequence"/>
</dbReference>
<organism evidence="1 2">
    <name type="scientific">Trametes sanguinea</name>
    <dbReference type="NCBI Taxonomy" id="158606"/>
    <lineage>
        <taxon>Eukaryota</taxon>
        <taxon>Fungi</taxon>
        <taxon>Dikarya</taxon>
        <taxon>Basidiomycota</taxon>
        <taxon>Agaricomycotina</taxon>
        <taxon>Agaricomycetes</taxon>
        <taxon>Polyporales</taxon>
        <taxon>Polyporaceae</taxon>
        <taxon>Trametes</taxon>
    </lineage>
</organism>
<dbReference type="EMBL" id="JANSHE010005296">
    <property type="protein sequence ID" value="KAJ2971713.1"/>
    <property type="molecule type" value="Genomic_DNA"/>
</dbReference>
<protein>
    <submittedName>
        <fullName evidence="1">Uncharacterized protein</fullName>
    </submittedName>
</protein>
<evidence type="ECO:0000313" key="2">
    <source>
        <dbReference type="Proteomes" id="UP001144978"/>
    </source>
</evidence>
<gene>
    <name evidence="1" type="ORF">NUW54_g12440</name>
</gene>
<sequence length="325" mass="36036">MSTNEGDMKTLLAHVERLKKMVSPTSLPPEEQWSTEFQHSVAEFVSDVEKVKQDLQVVASETTAGKFLNAQERADKISGCVQSVARAMDCFVGRGLISMQFRIERVDVMVEDGFRNIGDQIHGVREDLKKQYIEPGIAIPGLHPTLSALYNDSESGRSECEPDTREEALATIYAWILGPDHPDLSQYPDPVLDVRHERLIMWLYAIAGAGKSTIAMTTAQWCYIRRILAAAFFCGRDGDRSNVLAIMPTIAFQLAHRCPIFRDALREAVVENPNVHQMSVASQLEKLIADPLYTAVQGGSHAFDDSVIIIDALDECTDEEAVSPA</sequence>
<proteinExistence type="predicted"/>
<evidence type="ECO:0000313" key="1">
    <source>
        <dbReference type="EMBL" id="KAJ2971713.1"/>
    </source>
</evidence>
<keyword evidence="2" id="KW-1185">Reference proteome</keyword>
<accession>A0ACC1MY81</accession>
<comment type="caution">
    <text evidence="1">The sequence shown here is derived from an EMBL/GenBank/DDBJ whole genome shotgun (WGS) entry which is preliminary data.</text>
</comment>
<reference evidence="1" key="1">
    <citation type="submission" date="2022-08" db="EMBL/GenBank/DDBJ databases">
        <title>Genome Sequence of Pycnoporus sanguineus.</title>
        <authorList>
            <person name="Buettner E."/>
        </authorList>
    </citation>
    <scope>NUCLEOTIDE SEQUENCE</scope>
    <source>
        <strain evidence="1">CG-C14</strain>
    </source>
</reference>
<name>A0ACC1MY81_9APHY</name>